<keyword evidence="1" id="KW-0812">Transmembrane</keyword>
<evidence type="ECO:0000313" key="3">
    <source>
        <dbReference type="Proteomes" id="UP000377803"/>
    </source>
</evidence>
<protein>
    <submittedName>
        <fullName evidence="2">Uncharacterized protein</fullName>
    </submittedName>
</protein>
<proteinExistence type="predicted"/>
<organism evidence="2 3">
    <name type="scientific">Candidatus Nanohalobium constans</name>
    <dbReference type="NCBI Taxonomy" id="2565781"/>
    <lineage>
        <taxon>Archaea</taxon>
        <taxon>Candidatus Nanohalarchaeota</taxon>
        <taxon>Candidatus Nanohalobia</taxon>
        <taxon>Candidatus Nanohalobiales</taxon>
        <taxon>Candidatus Nanohalobiaceae</taxon>
        <taxon>Candidatus Nanohalobium</taxon>
    </lineage>
</organism>
<keyword evidence="3" id="KW-1185">Reference proteome</keyword>
<reference evidence="3" key="1">
    <citation type="submission" date="2019-05" db="EMBL/GenBank/DDBJ databases">
        <title>Candidatus Nanohalobium constans, a novel model system to study the DPANN nano-sized archaea: genomic and physiological characterization of a nanoarchaeon co-cultured with its chitinotrophic host.</title>
        <authorList>
            <person name="La Cono V."/>
            <person name="Arcadi E."/>
            <person name="Crisafi F."/>
            <person name="Denaro R."/>
            <person name="La Spada G."/>
            <person name="Messina E."/>
            <person name="Smedile F."/>
            <person name="Toshchakov S.V."/>
            <person name="Shevchenko M.A."/>
            <person name="Golyshin P.N."/>
            <person name="Golyshina O.V."/>
            <person name="Ferrer M."/>
            <person name="Rohde M."/>
            <person name="Mushegian A."/>
            <person name="Sorokin D.Y."/>
            <person name="Giuliano L."/>
            <person name="Yakimov M.M."/>
        </authorList>
    </citation>
    <scope>NUCLEOTIDE SEQUENCE [LARGE SCALE GENOMIC DNA]</scope>
    <source>
        <strain evidence="3">LC1Nh</strain>
    </source>
</reference>
<keyword evidence="1" id="KW-0472">Membrane</keyword>
<dbReference type="KEGG" id="ncon:LC1Nh_0674"/>
<dbReference type="Proteomes" id="UP000377803">
    <property type="component" value="Chromosome"/>
</dbReference>
<dbReference type="EMBL" id="CP040089">
    <property type="protein sequence ID" value="QGA80565.1"/>
    <property type="molecule type" value="Genomic_DNA"/>
</dbReference>
<dbReference type="RefSeq" id="WP_153550306.1">
    <property type="nucleotide sequence ID" value="NZ_CP040089.1"/>
</dbReference>
<evidence type="ECO:0000256" key="1">
    <source>
        <dbReference type="SAM" id="Phobius"/>
    </source>
</evidence>
<gene>
    <name evidence="2" type="ORF">LC1Nh_0674</name>
</gene>
<feature type="transmembrane region" description="Helical" evidence="1">
    <location>
        <begin position="81"/>
        <end position="99"/>
    </location>
</feature>
<name>A0A5Q0UI10_9ARCH</name>
<sequence length="103" mass="11482">MSGELRFCPNCGSTDVEPDTTITKTIAGIGDVNSWRCSECEYSGPMPQGDPEEDFEENGENIKFEDKAEYSRISTVKQHNLDLVLTIGFILLVIVLLILEKLI</sequence>
<dbReference type="AlphaFoldDB" id="A0A5Q0UI10"/>
<accession>A0A5Q0UI10</accession>
<dbReference type="OrthoDB" id="70849at2157"/>
<dbReference type="GeneID" id="42365061"/>
<evidence type="ECO:0000313" key="2">
    <source>
        <dbReference type="EMBL" id="QGA80565.1"/>
    </source>
</evidence>
<keyword evidence="1" id="KW-1133">Transmembrane helix</keyword>